<dbReference type="InterPro" id="IPR050870">
    <property type="entry name" value="FAST_kinase"/>
</dbReference>
<comment type="caution">
    <text evidence="2">The sequence shown here is derived from an EMBL/GenBank/DDBJ whole genome shotgun (WGS) entry which is preliminary data.</text>
</comment>
<dbReference type="OrthoDB" id="10682775at2759"/>
<dbReference type="PANTHER" id="PTHR21228">
    <property type="entry name" value="FAST LEU-RICH DOMAIN-CONTAINING"/>
    <property type="match status" value="1"/>
</dbReference>
<feature type="compositionally biased region" description="Polar residues" evidence="1">
    <location>
        <begin position="779"/>
        <end position="791"/>
    </location>
</feature>
<dbReference type="GO" id="GO:0000963">
    <property type="term" value="P:mitochondrial RNA processing"/>
    <property type="evidence" value="ECO:0007669"/>
    <property type="project" value="TreeGrafter"/>
</dbReference>
<dbReference type="EMBL" id="BEGY01000019">
    <property type="protein sequence ID" value="GAX76689.1"/>
    <property type="molecule type" value="Genomic_DNA"/>
</dbReference>
<evidence type="ECO:0000313" key="3">
    <source>
        <dbReference type="Proteomes" id="UP000232323"/>
    </source>
</evidence>
<dbReference type="GO" id="GO:0044528">
    <property type="term" value="P:regulation of mitochondrial mRNA stability"/>
    <property type="evidence" value="ECO:0007669"/>
    <property type="project" value="TreeGrafter"/>
</dbReference>
<evidence type="ECO:0000256" key="1">
    <source>
        <dbReference type="SAM" id="MobiDB-lite"/>
    </source>
</evidence>
<evidence type="ECO:0008006" key="4">
    <source>
        <dbReference type="Google" id="ProtNLM"/>
    </source>
</evidence>
<organism evidence="2 3">
    <name type="scientific">Chlamydomonas eustigma</name>
    <dbReference type="NCBI Taxonomy" id="1157962"/>
    <lineage>
        <taxon>Eukaryota</taxon>
        <taxon>Viridiplantae</taxon>
        <taxon>Chlorophyta</taxon>
        <taxon>core chlorophytes</taxon>
        <taxon>Chlorophyceae</taxon>
        <taxon>CS clade</taxon>
        <taxon>Chlamydomonadales</taxon>
        <taxon>Chlamydomonadaceae</taxon>
        <taxon>Chlamydomonas</taxon>
    </lineage>
</organism>
<evidence type="ECO:0000313" key="2">
    <source>
        <dbReference type="EMBL" id="GAX76689.1"/>
    </source>
</evidence>
<feature type="region of interest" description="Disordered" evidence="1">
    <location>
        <begin position="759"/>
        <end position="791"/>
    </location>
</feature>
<gene>
    <name evidence="2" type="ORF">CEUSTIGMA_g4135.t1</name>
</gene>
<dbReference type="GO" id="GO:0035770">
    <property type="term" value="C:ribonucleoprotein granule"/>
    <property type="evidence" value="ECO:0007669"/>
    <property type="project" value="TreeGrafter"/>
</dbReference>
<name>A0A250X180_9CHLO</name>
<dbReference type="PANTHER" id="PTHR21228:SF40">
    <property type="entry name" value="LD45607P"/>
    <property type="match status" value="1"/>
</dbReference>
<reference evidence="2 3" key="1">
    <citation type="submission" date="2017-08" db="EMBL/GenBank/DDBJ databases">
        <title>Acidophilic green algal genome provides insights into adaptation to an acidic environment.</title>
        <authorList>
            <person name="Hirooka S."/>
            <person name="Hirose Y."/>
            <person name="Kanesaki Y."/>
            <person name="Higuchi S."/>
            <person name="Fujiwara T."/>
            <person name="Onuma R."/>
            <person name="Era A."/>
            <person name="Ohbayashi R."/>
            <person name="Uzuka A."/>
            <person name="Nozaki H."/>
            <person name="Yoshikawa H."/>
            <person name="Miyagishima S.Y."/>
        </authorList>
    </citation>
    <scope>NUCLEOTIDE SEQUENCE [LARGE SCALE GENOMIC DNA]</scope>
    <source>
        <strain evidence="2 3">NIES-2499</strain>
    </source>
</reference>
<protein>
    <recommendedName>
        <fullName evidence="4">RAP domain-containing protein</fullName>
    </recommendedName>
</protein>
<proteinExistence type="predicted"/>
<keyword evidence="3" id="KW-1185">Reference proteome</keyword>
<feature type="region of interest" description="Disordered" evidence="1">
    <location>
        <begin position="64"/>
        <end position="102"/>
    </location>
</feature>
<dbReference type="Proteomes" id="UP000232323">
    <property type="component" value="Unassembled WGS sequence"/>
</dbReference>
<dbReference type="GO" id="GO:0005759">
    <property type="term" value="C:mitochondrial matrix"/>
    <property type="evidence" value="ECO:0007669"/>
    <property type="project" value="TreeGrafter"/>
</dbReference>
<feature type="region of interest" description="Disordered" evidence="1">
    <location>
        <begin position="1232"/>
        <end position="1254"/>
    </location>
</feature>
<dbReference type="GO" id="GO:0003723">
    <property type="term" value="F:RNA binding"/>
    <property type="evidence" value="ECO:0007669"/>
    <property type="project" value="TreeGrafter"/>
</dbReference>
<accession>A0A250X180</accession>
<sequence length="1396" mass="151221">MAPNSSALKGANSVRHTSSLPRRGYTALCASISISSYRFEPRPDSSAWLLSSDDDDDVVEPVGHVKGTSRGRIPPVTSSTDAGPKTRDRRRVGTPSVPTLSMASEPRTLYSSLNGASYGIEQAEAKLVHPDETQTLLPSPSLTPLVIQTRLTTKSVASPSAPNHLPTPNSLFSPGRIPCDHTFPHKVSRITTRNLSSLITASLDLQQLERLWKSSEVHMDALHVAAMIGKLPGVCKQQYSARLEVPEAYHPFIHELCQRAHLHLCSYKTRQLSNMLWVLAKLRLGSMQPRLTQDILTRLLPPSDAYAVPEDLHLDAAMDLSAQVSTSYRTDDFTHHRRRGTKGLTRVLCRSGPEDTSQSCSTKEGIASLQSLRYSGNAQDTSNAAWALAKLFAQQEPVGDIGSKGQALLGCWQYMHEACHSVLFAAERTARSMKPQEVVNTSWAFAKICMAAERVAGNACGDGMLDEDEEGDDQLSVNSVGMTYAESHLRHALSQRSLLSCSAVEGVGGDRPPPEMMVALKGCLGGELGQRALTLAEEGSLDRQQAPNLAWVCARLGYHNTRLLEGLATCTLGQLRSLTAQGISMSLWAYARLQYMHPGLIKGLATAASWKVRKFRGQSLANFAWALTEFRYYDPTLYSLLAREALYKIEEQRPLGLTTLLTAWSASGYYNISLFSAAGTAALQQLPSFRPHTLVRLLQACSRVGHRDPTLAAAAGRKLISWTEAGLLQPEEVATCITSMGLSLVKLLRTDCWEGPKPYGANSVSQQHQQQEHAPGSHAQGSNAPQPQNLPSIPISHALATEYKNLRPEWQCKQLKDALQRLSLWLAPHVGNLPTGKLTTLASTVASCCMAVSEYHVRPLHGVAWRLPSDATAQLAHATHVNRLAWLHDTDHAPSGSTVSGAMQDPARIPLSHDSSAPSSSTLWPSTLLTQLRQVFLDCCSPSSKHASLSHIASLLWAVTAAGLKDGKVMEGAVQVLTARLLTQPPRVTDQQLSPKWMVRVLWALSSCGQAPYLVGLEGAGVGLQGTGDLGESAESTSLQEIACSSEIADGVKNRLLYCIGPRVQDLDNEGLVMLLQCMAVQCMAVQSGAQLHMHAREFVPLSRSPASSVLLLTSQLDGEGRTVDVSTDHGQLTLEALQECLYRLEQGMLSVRQTVCLVPIILGFEGAAKASWIEGRRGDIMLLIGIRREAEDRLMRALQSSRRRKEKATAPGVQERELQFKQLVQQQKQKQQLHRHDGVLRRSTSLPSGSPKAHFKASATVVSGIAMRTDGMSDDRTGGKQSCSESPTMQPHLSVKACQALALLGRGRSPALDASCARAAAAAVTQALQAGGLVNPSALDSRPGSGGSGREDAYLLLAVLQLYSLANLCQPLKAIPPEDARIQHLLIKHAAFVHS</sequence>